<evidence type="ECO:0000313" key="4">
    <source>
        <dbReference type="Proteomes" id="UP000029986"/>
    </source>
</evidence>
<reference evidence="3 4" key="1">
    <citation type="journal article" date="2014" name="Gut Pathog.">
        <title>Gene clusters of Hafnia alvei strain FB1 important in survival and pathogenesis: a draft genome perspective.</title>
        <authorList>
            <person name="Tan J.Y."/>
            <person name="Yin W.F."/>
            <person name="Chan K.G."/>
        </authorList>
    </citation>
    <scope>NUCLEOTIDE SEQUENCE [LARGE SCALE GENOMIC DNA]</scope>
    <source>
        <strain evidence="3 4">FB1</strain>
    </source>
</reference>
<dbReference type="InterPro" id="IPR007298">
    <property type="entry name" value="Cu-R_lipoprotein_NlpE"/>
</dbReference>
<dbReference type="NCBIfam" id="NF007814">
    <property type="entry name" value="PRK10523.1"/>
    <property type="match status" value="1"/>
</dbReference>
<dbReference type="InterPro" id="IPR033450">
    <property type="entry name" value="NlpE_C"/>
</dbReference>
<organism evidence="3 4">
    <name type="scientific">Hafnia alvei FB1</name>
    <dbReference type="NCBI Taxonomy" id="1453496"/>
    <lineage>
        <taxon>Bacteria</taxon>
        <taxon>Pseudomonadati</taxon>
        <taxon>Pseudomonadota</taxon>
        <taxon>Gammaproteobacteria</taxon>
        <taxon>Enterobacterales</taxon>
        <taxon>Hafniaceae</taxon>
        <taxon>Hafnia</taxon>
    </lineage>
</organism>
<proteinExistence type="predicted"/>
<keyword evidence="4" id="KW-1185">Reference proteome</keyword>
<dbReference type="GeneID" id="56893096"/>
<keyword evidence="1" id="KW-0732">Signal</keyword>
<gene>
    <name evidence="3" type="ORF">AT03_17330</name>
</gene>
<dbReference type="Gene3D" id="2.40.128.640">
    <property type="match status" value="1"/>
</dbReference>
<accession>A0A097R5I5</accession>
<dbReference type="PROSITE" id="PS51257">
    <property type="entry name" value="PROKAR_LIPOPROTEIN"/>
    <property type="match status" value="1"/>
</dbReference>
<dbReference type="OrthoDB" id="5348860at2"/>
<feature type="signal peptide" evidence="1">
    <location>
        <begin position="1"/>
        <end position="22"/>
    </location>
</feature>
<dbReference type="AlphaFoldDB" id="A0A097R5I5"/>
<dbReference type="eggNOG" id="COG3015">
    <property type="taxonomic scope" value="Bacteria"/>
</dbReference>
<dbReference type="PATRIC" id="fig|1453496.5.peg.3560"/>
<dbReference type="HOGENOM" id="CLU_1219320_0_0_6"/>
<feature type="chain" id="PRO_5001932070" evidence="1">
    <location>
        <begin position="23"/>
        <end position="226"/>
    </location>
</feature>
<feature type="domain" description="NlpE C-terminal OB" evidence="2">
    <location>
        <begin position="137"/>
        <end position="224"/>
    </location>
</feature>
<dbReference type="RefSeq" id="WP_025800200.1">
    <property type="nucleotide sequence ID" value="NZ_CP009706.1"/>
</dbReference>
<evidence type="ECO:0000313" key="3">
    <source>
        <dbReference type="EMBL" id="AIU73982.1"/>
    </source>
</evidence>
<evidence type="ECO:0000259" key="2">
    <source>
        <dbReference type="Pfam" id="PF17185"/>
    </source>
</evidence>
<dbReference type="KEGG" id="hav:AT03_17330"/>
<dbReference type="Pfam" id="PF04170">
    <property type="entry name" value="NlpE"/>
    <property type="match status" value="1"/>
</dbReference>
<evidence type="ECO:0000256" key="1">
    <source>
        <dbReference type="SAM" id="SignalP"/>
    </source>
</evidence>
<sequence length="226" mass="24584">MKKLAISLFLAAGAMALFGCNARSQYVEQPLKPMAQSFQGVLPCADCEGMDTSLFLEKDGTFVLKEIYRGSRDGDQTFAEYGSWQRTADKLVLTGTDGNKRYFRPKGNNLTMLDASGNEIDSALNYTLKATDATLPVTPMTFKGMYVYMADAATFRDCATGKQFPVSNNIALEQGYSHAQSEPGQPVFLEIQGHFAVTPSMEEGQVETALVPDGQPHFDAKGSCAN</sequence>
<dbReference type="EMBL" id="CP009706">
    <property type="protein sequence ID" value="AIU73982.1"/>
    <property type="molecule type" value="Genomic_DNA"/>
</dbReference>
<dbReference type="Pfam" id="PF17185">
    <property type="entry name" value="NlpE_C"/>
    <property type="match status" value="1"/>
</dbReference>
<dbReference type="InterPro" id="IPR038139">
    <property type="entry name" value="NlpE_C_sf"/>
</dbReference>
<dbReference type="Proteomes" id="UP000029986">
    <property type="component" value="Chromosome"/>
</dbReference>
<protein>
    <submittedName>
        <fullName evidence="3">Copper homeostasis protein</fullName>
    </submittedName>
</protein>
<name>A0A097R5I5_HAFAL</name>
<dbReference type="Gene3D" id="2.40.50.540">
    <property type="match status" value="1"/>
</dbReference>